<evidence type="ECO:0000256" key="1">
    <source>
        <dbReference type="ARBA" id="ARBA00022737"/>
    </source>
</evidence>
<dbReference type="RefSeq" id="WP_171596217.1">
    <property type="nucleotide sequence ID" value="NZ_RZNH01000025.1"/>
</dbReference>
<dbReference type="InterPro" id="IPR001258">
    <property type="entry name" value="NHL_repeat"/>
</dbReference>
<keyword evidence="4" id="KW-1185">Reference proteome</keyword>
<protein>
    <recommendedName>
        <fullName evidence="5">6-bladed beta-propeller</fullName>
    </recommendedName>
</protein>
<feature type="repeat" description="NHL" evidence="2">
    <location>
        <begin position="323"/>
        <end position="345"/>
    </location>
</feature>
<feature type="repeat" description="NHL" evidence="2">
    <location>
        <begin position="221"/>
        <end position="264"/>
    </location>
</feature>
<dbReference type="EMBL" id="RZNH01000025">
    <property type="protein sequence ID" value="NOU60946.1"/>
    <property type="molecule type" value="Genomic_DNA"/>
</dbReference>
<dbReference type="PANTHER" id="PTHR24104">
    <property type="entry name" value="E3 UBIQUITIN-PROTEIN LIGASE NHLRC1-RELATED"/>
    <property type="match status" value="1"/>
</dbReference>
<name>A0ABX1WYF5_9BACT</name>
<proteinExistence type="predicted"/>
<dbReference type="Gene3D" id="2.120.10.30">
    <property type="entry name" value="TolB, C-terminal domain"/>
    <property type="match status" value="2"/>
</dbReference>
<dbReference type="InterPro" id="IPR050952">
    <property type="entry name" value="TRIM-NHL_E3_ligases"/>
</dbReference>
<accession>A0ABX1WYF5</accession>
<dbReference type="Proteomes" id="UP000732105">
    <property type="component" value="Unassembled WGS sequence"/>
</dbReference>
<evidence type="ECO:0000256" key="2">
    <source>
        <dbReference type="PROSITE-ProRule" id="PRU00504"/>
    </source>
</evidence>
<evidence type="ECO:0000313" key="3">
    <source>
        <dbReference type="EMBL" id="NOU60946.1"/>
    </source>
</evidence>
<dbReference type="PROSITE" id="PS51257">
    <property type="entry name" value="PROKAR_LIPOPROTEIN"/>
    <property type="match status" value="1"/>
</dbReference>
<keyword evidence="1" id="KW-0677">Repeat</keyword>
<evidence type="ECO:0008006" key="5">
    <source>
        <dbReference type="Google" id="ProtNLM"/>
    </source>
</evidence>
<dbReference type="InterPro" id="IPR011042">
    <property type="entry name" value="6-blade_b-propeller_TolB-like"/>
</dbReference>
<dbReference type="InterPro" id="IPR013783">
    <property type="entry name" value="Ig-like_fold"/>
</dbReference>
<sequence>MKRKIIGGYLLLAGVFAFILSSCSDGETIYEHTIDRPIDVRATQGDFVDMIVVAWDADPIAKIFEVYRMNDETKEYELIGKTGHKYFVDHDVEQTHSNYYYKVRVYNSKKLHSDYSDICSGYLDQFLSVQGFDVVDGDNLDHIYMEWPEVKGADSYEVHRSVDDTLNFQKLIETKSNHHYDRKVDVLTKYYYKLRAVNMKLGKTKFSGIDSSYIYEQYEYLETIGERGYDTGQFSWPYGILFDAQDNFYVSETSANRIQKFKANGDFIKVFAHMSVPRGMEWFINGNMLIGESDVSRMVEYDLNGNRIDYWNNSFRYFREIDVDKAGNIYVTDSDNDRVQKFDKDKNFIRMWGGEGTGDTQFDFPWGLEVFNDVVYVGDGNFVRLFTLDGEFIEKWDFETPVYYITAHKGHLYISCRNYVLKTDEEGNILSKIGMGKLEMPQGIGFHSDGRMYVVDTGTHDVRIFRNLSE</sequence>
<organism evidence="3 4">
    <name type="scientific">Marinifilum caeruleilacunae</name>
    <dbReference type="NCBI Taxonomy" id="2499076"/>
    <lineage>
        <taxon>Bacteria</taxon>
        <taxon>Pseudomonadati</taxon>
        <taxon>Bacteroidota</taxon>
        <taxon>Bacteroidia</taxon>
        <taxon>Marinilabiliales</taxon>
        <taxon>Marinifilaceae</taxon>
    </lineage>
</organism>
<dbReference type="Gene3D" id="2.60.40.10">
    <property type="entry name" value="Immunoglobulins"/>
    <property type="match status" value="2"/>
</dbReference>
<comment type="caution">
    <text evidence="3">The sequence shown here is derived from an EMBL/GenBank/DDBJ whole genome shotgun (WGS) entry which is preliminary data.</text>
</comment>
<dbReference type="PANTHER" id="PTHR24104:SF25">
    <property type="entry name" value="PROTEIN LIN-41"/>
    <property type="match status" value="1"/>
</dbReference>
<gene>
    <name evidence="3" type="ORF">ELS83_14065</name>
</gene>
<reference evidence="3 4" key="1">
    <citation type="submission" date="2018-12" db="EMBL/GenBank/DDBJ databases">
        <title>Marinifilum JC070 sp. nov., a marine bacterium isolated from Yongle Blue Hole in the South China Sea.</title>
        <authorList>
            <person name="Fu T."/>
        </authorList>
    </citation>
    <scope>NUCLEOTIDE SEQUENCE [LARGE SCALE GENOMIC DNA]</scope>
    <source>
        <strain evidence="3 4">JC070</strain>
    </source>
</reference>
<dbReference type="SUPFAM" id="SSF101898">
    <property type="entry name" value="NHL repeat"/>
    <property type="match status" value="1"/>
</dbReference>
<dbReference type="PROSITE" id="PS51125">
    <property type="entry name" value="NHL"/>
    <property type="match status" value="2"/>
</dbReference>
<evidence type="ECO:0000313" key="4">
    <source>
        <dbReference type="Proteomes" id="UP000732105"/>
    </source>
</evidence>